<protein>
    <submittedName>
        <fullName evidence="1">Mobile element protein</fullName>
    </submittedName>
</protein>
<gene>
    <name evidence="1" type="ORF">N44_03941</name>
</gene>
<evidence type="ECO:0000313" key="1">
    <source>
        <dbReference type="EMBL" id="GAL95086.1"/>
    </source>
</evidence>
<sequence>MRQKVFPRGRMWGVGFYPFLGSQLPNFQGKSPPIFPPLTPRPGTV</sequence>
<name>A0A0A1W0N2_MICAE</name>
<evidence type="ECO:0000313" key="2">
    <source>
        <dbReference type="Proteomes" id="UP000030321"/>
    </source>
</evidence>
<accession>A0A0A1W0N2</accession>
<dbReference type="AlphaFoldDB" id="A0A0A1W0N2"/>
<reference evidence="2" key="1">
    <citation type="journal article" date="2015" name="Genome">
        <title>Whole Genome Sequence of the Non-Microcystin-Producing Microcystis aeruginosa Strain NIES-44.</title>
        <authorList>
            <person name="Okano K."/>
            <person name="Miyata N."/>
            <person name="Ozaki Y."/>
        </authorList>
    </citation>
    <scope>NUCLEOTIDE SEQUENCE [LARGE SCALE GENOMIC DNA]</scope>
    <source>
        <strain evidence="2">NIES-44</strain>
    </source>
</reference>
<proteinExistence type="predicted"/>
<comment type="caution">
    <text evidence="1">The sequence shown here is derived from an EMBL/GenBank/DDBJ whole genome shotgun (WGS) entry which is preliminary data.</text>
</comment>
<dbReference type="EMBL" id="BBPA01000067">
    <property type="protein sequence ID" value="GAL95086.1"/>
    <property type="molecule type" value="Genomic_DNA"/>
</dbReference>
<organism evidence="1 2">
    <name type="scientific">Microcystis aeruginosa NIES-44</name>
    <dbReference type="NCBI Taxonomy" id="449439"/>
    <lineage>
        <taxon>Bacteria</taxon>
        <taxon>Bacillati</taxon>
        <taxon>Cyanobacteriota</taxon>
        <taxon>Cyanophyceae</taxon>
        <taxon>Oscillatoriophycideae</taxon>
        <taxon>Chroococcales</taxon>
        <taxon>Microcystaceae</taxon>
        <taxon>Microcystis</taxon>
    </lineage>
</organism>
<dbReference type="Proteomes" id="UP000030321">
    <property type="component" value="Unassembled WGS sequence"/>
</dbReference>